<accession>A0A845M9E0</accession>
<evidence type="ECO:0000256" key="1">
    <source>
        <dbReference type="SAM" id="MobiDB-lite"/>
    </source>
</evidence>
<evidence type="ECO:0000256" key="2">
    <source>
        <dbReference type="SAM" id="Phobius"/>
    </source>
</evidence>
<keyword evidence="2" id="KW-0472">Membrane</keyword>
<gene>
    <name evidence="3" type="ORF">GQE99_10805</name>
</gene>
<proteinExistence type="predicted"/>
<dbReference type="InterPro" id="IPR008523">
    <property type="entry name" value="DUF805"/>
</dbReference>
<dbReference type="PANTHER" id="PTHR34980">
    <property type="entry name" value="INNER MEMBRANE PROTEIN-RELATED-RELATED"/>
    <property type="match status" value="1"/>
</dbReference>
<dbReference type="AlphaFoldDB" id="A0A845M9E0"/>
<dbReference type="Pfam" id="PF05656">
    <property type="entry name" value="DUF805"/>
    <property type="match status" value="1"/>
</dbReference>
<feature type="transmembrane region" description="Helical" evidence="2">
    <location>
        <begin position="96"/>
        <end position="115"/>
    </location>
</feature>
<feature type="transmembrane region" description="Helical" evidence="2">
    <location>
        <begin position="66"/>
        <end position="84"/>
    </location>
</feature>
<evidence type="ECO:0000313" key="4">
    <source>
        <dbReference type="Proteomes" id="UP000467322"/>
    </source>
</evidence>
<name>A0A845M9E0_9RHOB</name>
<dbReference type="GO" id="GO:0005886">
    <property type="term" value="C:plasma membrane"/>
    <property type="evidence" value="ECO:0007669"/>
    <property type="project" value="TreeGrafter"/>
</dbReference>
<evidence type="ECO:0000313" key="3">
    <source>
        <dbReference type="EMBL" id="MZR13504.1"/>
    </source>
</evidence>
<keyword evidence="4" id="KW-1185">Reference proteome</keyword>
<feature type="transmembrane region" description="Helical" evidence="2">
    <location>
        <begin position="26"/>
        <end position="46"/>
    </location>
</feature>
<comment type="caution">
    <text evidence="3">The sequence shown here is derived from an EMBL/GenBank/DDBJ whole genome shotgun (WGS) entry which is preliminary data.</text>
</comment>
<feature type="region of interest" description="Disordered" evidence="1">
    <location>
        <begin position="125"/>
        <end position="152"/>
    </location>
</feature>
<protein>
    <submittedName>
        <fullName evidence="3">DUF805 domain-containing protein</fullName>
    </submittedName>
</protein>
<dbReference type="EMBL" id="WTUX01000012">
    <property type="protein sequence ID" value="MZR13504.1"/>
    <property type="molecule type" value="Genomic_DNA"/>
</dbReference>
<reference evidence="3 4" key="1">
    <citation type="submission" date="2019-12" db="EMBL/GenBank/DDBJ databases">
        <title>Maritimibacter sp. nov. sp. isolated from sea sand.</title>
        <authorList>
            <person name="Kim J."/>
            <person name="Jeong S.E."/>
            <person name="Jung H.S."/>
            <person name="Jeon C.O."/>
        </authorList>
    </citation>
    <scope>NUCLEOTIDE SEQUENCE [LARGE SCALE GENOMIC DNA]</scope>
    <source>
        <strain evidence="3 4">DP07</strain>
    </source>
</reference>
<keyword evidence="2" id="KW-1133">Transmembrane helix</keyword>
<organism evidence="3 4">
    <name type="scientific">Maritimibacter harenae</name>
    <dbReference type="NCBI Taxonomy" id="2606218"/>
    <lineage>
        <taxon>Bacteria</taxon>
        <taxon>Pseudomonadati</taxon>
        <taxon>Pseudomonadota</taxon>
        <taxon>Alphaproteobacteria</taxon>
        <taxon>Rhodobacterales</taxon>
        <taxon>Roseobacteraceae</taxon>
        <taxon>Maritimibacter</taxon>
    </lineage>
</organism>
<dbReference type="PANTHER" id="PTHR34980:SF2">
    <property type="entry name" value="INNER MEMBRANE PROTEIN YHAH-RELATED"/>
    <property type="match status" value="1"/>
</dbReference>
<keyword evidence="2" id="KW-0812">Transmembrane</keyword>
<dbReference type="Proteomes" id="UP000467322">
    <property type="component" value="Unassembled WGS sequence"/>
</dbReference>
<sequence length="152" mass="16809">MNMMEAVRTVFSKYATFTGRARRAEFWWFVLFYIIVNFILGLIDSVLFGTTTTTETSFSAETDTPILSGIFWLATIIPYIAVGVRRLHDTNRSGWWLLLGFIPLIGAIILIVWFATGGDRGRNRFGDDPIDGSGGGDAGGEADYAETSIPKV</sequence>